<dbReference type="GO" id="GO:0019783">
    <property type="term" value="F:ubiquitin-like protein peptidase activity"/>
    <property type="evidence" value="ECO:0007669"/>
    <property type="project" value="UniProtKB-ARBA"/>
</dbReference>
<dbReference type="EMBL" id="ML211053">
    <property type="protein sequence ID" value="TFK90196.1"/>
    <property type="molecule type" value="Genomic_DNA"/>
</dbReference>
<dbReference type="Proteomes" id="UP000308197">
    <property type="component" value="Unassembled WGS sequence"/>
</dbReference>
<reference evidence="5 6" key="1">
    <citation type="journal article" date="2019" name="Nat. Ecol. Evol.">
        <title>Megaphylogeny resolves global patterns of mushroom evolution.</title>
        <authorList>
            <person name="Varga T."/>
            <person name="Krizsan K."/>
            <person name="Foldi C."/>
            <person name="Dima B."/>
            <person name="Sanchez-Garcia M."/>
            <person name="Sanchez-Ramirez S."/>
            <person name="Szollosi G.J."/>
            <person name="Szarkandi J.G."/>
            <person name="Papp V."/>
            <person name="Albert L."/>
            <person name="Andreopoulos W."/>
            <person name="Angelini C."/>
            <person name="Antonin V."/>
            <person name="Barry K.W."/>
            <person name="Bougher N.L."/>
            <person name="Buchanan P."/>
            <person name="Buyck B."/>
            <person name="Bense V."/>
            <person name="Catcheside P."/>
            <person name="Chovatia M."/>
            <person name="Cooper J."/>
            <person name="Damon W."/>
            <person name="Desjardin D."/>
            <person name="Finy P."/>
            <person name="Geml J."/>
            <person name="Haridas S."/>
            <person name="Hughes K."/>
            <person name="Justo A."/>
            <person name="Karasinski D."/>
            <person name="Kautmanova I."/>
            <person name="Kiss B."/>
            <person name="Kocsube S."/>
            <person name="Kotiranta H."/>
            <person name="LaButti K.M."/>
            <person name="Lechner B.E."/>
            <person name="Liimatainen K."/>
            <person name="Lipzen A."/>
            <person name="Lukacs Z."/>
            <person name="Mihaltcheva S."/>
            <person name="Morgado L.N."/>
            <person name="Niskanen T."/>
            <person name="Noordeloos M.E."/>
            <person name="Ohm R.A."/>
            <person name="Ortiz-Santana B."/>
            <person name="Ovrebo C."/>
            <person name="Racz N."/>
            <person name="Riley R."/>
            <person name="Savchenko A."/>
            <person name="Shiryaev A."/>
            <person name="Soop K."/>
            <person name="Spirin V."/>
            <person name="Szebenyi C."/>
            <person name="Tomsovsky M."/>
            <person name="Tulloss R.E."/>
            <person name="Uehling J."/>
            <person name="Grigoriev I.V."/>
            <person name="Vagvolgyi C."/>
            <person name="Papp T."/>
            <person name="Martin F.M."/>
            <person name="Miettinen O."/>
            <person name="Hibbett D.S."/>
            <person name="Nagy L.G."/>
        </authorList>
    </citation>
    <scope>NUCLEOTIDE SEQUENCE [LARGE SCALE GENOMIC DNA]</scope>
    <source>
        <strain evidence="5 6">HHB13444</strain>
    </source>
</reference>
<keyword evidence="6" id="KW-1185">Reference proteome</keyword>
<evidence type="ECO:0000259" key="4">
    <source>
        <dbReference type="PROSITE" id="PS50600"/>
    </source>
</evidence>
<keyword evidence="3" id="KW-0378">Hydrolase</keyword>
<proteinExistence type="inferred from homology"/>
<evidence type="ECO:0000313" key="5">
    <source>
        <dbReference type="EMBL" id="TFK90196.1"/>
    </source>
</evidence>
<evidence type="ECO:0000256" key="2">
    <source>
        <dbReference type="ARBA" id="ARBA00022670"/>
    </source>
</evidence>
<feature type="domain" description="Ubiquitin-like protease family profile" evidence="4">
    <location>
        <begin position="54"/>
        <end position="231"/>
    </location>
</feature>
<evidence type="ECO:0000313" key="6">
    <source>
        <dbReference type="Proteomes" id="UP000308197"/>
    </source>
</evidence>
<evidence type="ECO:0000256" key="3">
    <source>
        <dbReference type="ARBA" id="ARBA00022801"/>
    </source>
</evidence>
<name>A0A5C3PKX5_9APHY</name>
<dbReference type="InterPro" id="IPR038765">
    <property type="entry name" value="Papain-like_cys_pep_sf"/>
</dbReference>
<evidence type="ECO:0000256" key="1">
    <source>
        <dbReference type="ARBA" id="ARBA00005234"/>
    </source>
</evidence>
<dbReference type="InterPro" id="IPR003653">
    <property type="entry name" value="Peptidase_C48_C"/>
</dbReference>
<dbReference type="STRING" id="1314778.A0A5C3PKX5"/>
<sequence>MEVLYLRRGDGPYQAWLRAENWVVQRRKTWSPSVPKTNHLIVNKVLTLLSLLPWSATLSGFSNHEPMETLTRYLSRAWLSDVHENQLLDILRTKLMRRVAGHVVELETTYLWRSLEAAFQGNDRDRYRQHGAFSRLRGLGELLATGERHHLGLLVNRRNTHWVAIVVDFPKAEILFGDSLGHAPDPELMATMSWWLNCHTASPFSWRSLKITRQNDAHSCGVLSWNALAHYLLPDEYALAGLSPHDTDGLRMQMLLEVGRRHLDTVSPTLHVIHPTEADDEFCRVQRRLTRATPSL</sequence>
<dbReference type="AlphaFoldDB" id="A0A5C3PKX5"/>
<accession>A0A5C3PKX5</accession>
<dbReference type="Gene3D" id="3.40.395.10">
    <property type="entry name" value="Adenoviral Proteinase, Chain A"/>
    <property type="match status" value="1"/>
</dbReference>
<comment type="similarity">
    <text evidence="1">Belongs to the peptidase C48 family.</text>
</comment>
<dbReference type="PROSITE" id="PS50600">
    <property type="entry name" value="ULP_PROTEASE"/>
    <property type="match status" value="1"/>
</dbReference>
<dbReference type="SUPFAM" id="SSF54001">
    <property type="entry name" value="Cysteine proteinases"/>
    <property type="match status" value="1"/>
</dbReference>
<protein>
    <recommendedName>
        <fullName evidence="4">Ubiquitin-like protease family profile domain-containing protein</fullName>
    </recommendedName>
</protein>
<organism evidence="5 6">
    <name type="scientific">Polyporus arcularius HHB13444</name>
    <dbReference type="NCBI Taxonomy" id="1314778"/>
    <lineage>
        <taxon>Eukaryota</taxon>
        <taxon>Fungi</taxon>
        <taxon>Dikarya</taxon>
        <taxon>Basidiomycota</taxon>
        <taxon>Agaricomycotina</taxon>
        <taxon>Agaricomycetes</taxon>
        <taxon>Polyporales</taxon>
        <taxon>Polyporaceae</taxon>
        <taxon>Polyporus</taxon>
    </lineage>
</organism>
<keyword evidence="2" id="KW-0645">Protease</keyword>
<dbReference type="GO" id="GO:0008234">
    <property type="term" value="F:cysteine-type peptidase activity"/>
    <property type="evidence" value="ECO:0007669"/>
    <property type="project" value="InterPro"/>
</dbReference>
<dbReference type="InParanoid" id="A0A5C3PKX5"/>
<dbReference type="Pfam" id="PF02902">
    <property type="entry name" value="Peptidase_C48"/>
    <property type="match status" value="1"/>
</dbReference>
<gene>
    <name evidence="5" type="ORF">K466DRAFT_543888</name>
</gene>
<dbReference type="GO" id="GO:0006508">
    <property type="term" value="P:proteolysis"/>
    <property type="evidence" value="ECO:0007669"/>
    <property type="project" value="UniProtKB-KW"/>
</dbReference>